<keyword evidence="3" id="KW-0342">GTP-binding</keyword>
<comment type="caution">
    <text evidence="8">The sequence shown here is derived from an EMBL/GenBank/DDBJ whole genome shotgun (WGS) entry which is preliminary data.</text>
</comment>
<dbReference type="Proteomes" id="UP001174677">
    <property type="component" value="Chromosome 7"/>
</dbReference>
<dbReference type="InterPro" id="IPR036543">
    <property type="entry name" value="Guanylate-bd_C_sf"/>
</dbReference>
<dbReference type="SUPFAM" id="SSF52540">
    <property type="entry name" value="P-loop containing nucleoside triphosphate hydrolases"/>
    <property type="match status" value="1"/>
</dbReference>
<dbReference type="PANTHER" id="PTHR10751">
    <property type="entry name" value="GUANYLATE BINDING PROTEIN"/>
    <property type="match status" value="1"/>
</dbReference>
<dbReference type="Gene3D" id="3.40.50.300">
    <property type="entry name" value="P-loop containing nucleotide triphosphate hydrolases"/>
    <property type="match status" value="1"/>
</dbReference>
<feature type="compositionally biased region" description="Low complexity" evidence="6">
    <location>
        <begin position="7"/>
        <end position="24"/>
    </location>
</feature>
<feature type="region of interest" description="Disordered" evidence="6">
    <location>
        <begin position="1"/>
        <end position="24"/>
    </location>
</feature>
<protein>
    <recommendedName>
        <fullName evidence="7">GB1/RHD3-type G domain-containing protein</fullName>
    </recommendedName>
</protein>
<keyword evidence="1" id="KW-0547">Nucleotide-binding</keyword>
<keyword evidence="2" id="KW-0378">Hydrolase</keyword>
<dbReference type="PROSITE" id="PS51715">
    <property type="entry name" value="G_GB1_RHD3"/>
    <property type="match status" value="1"/>
</dbReference>
<evidence type="ECO:0000256" key="6">
    <source>
        <dbReference type="SAM" id="MobiDB-lite"/>
    </source>
</evidence>
<dbReference type="InterPro" id="IPR027417">
    <property type="entry name" value="P-loop_NTPase"/>
</dbReference>
<feature type="coiled-coil region" evidence="5">
    <location>
        <begin position="556"/>
        <end position="714"/>
    </location>
</feature>
<feature type="domain" description="GB1/RHD3-type G" evidence="7">
    <location>
        <begin position="54"/>
        <end position="296"/>
    </location>
</feature>
<organism evidence="8 9">
    <name type="scientific">Hevea brasiliensis</name>
    <name type="common">Para rubber tree</name>
    <name type="synonym">Siphonia brasiliensis</name>
    <dbReference type="NCBI Taxonomy" id="3981"/>
    <lineage>
        <taxon>Eukaryota</taxon>
        <taxon>Viridiplantae</taxon>
        <taxon>Streptophyta</taxon>
        <taxon>Embryophyta</taxon>
        <taxon>Tracheophyta</taxon>
        <taxon>Spermatophyta</taxon>
        <taxon>Magnoliopsida</taxon>
        <taxon>eudicotyledons</taxon>
        <taxon>Gunneridae</taxon>
        <taxon>Pentapetalae</taxon>
        <taxon>rosids</taxon>
        <taxon>fabids</taxon>
        <taxon>Malpighiales</taxon>
        <taxon>Euphorbiaceae</taxon>
        <taxon>Crotonoideae</taxon>
        <taxon>Micrandreae</taxon>
        <taxon>Hevea</taxon>
    </lineage>
</organism>
<proteinExistence type="inferred from homology"/>
<evidence type="ECO:0000256" key="3">
    <source>
        <dbReference type="ARBA" id="ARBA00023134"/>
    </source>
</evidence>
<dbReference type="CDD" id="cd01851">
    <property type="entry name" value="GBP"/>
    <property type="match status" value="1"/>
</dbReference>
<evidence type="ECO:0000313" key="9">
    <source>
        <dbReference type="Proteomes" id="UP001174677"/>
    </source>
</evidence>
<dbReference type="InterPro" id="IPR015894">
    <property type="entry name" value="Guanylate-bd_N"/>
</dbReference>
<gene>
    <name evidence="8" type="ORF">P3X46_012365</name>
</gene>
<sequence length="969" mass="109141">MMEKVLSTAPSSSSSSGANTQGSNSGRPIRFVYYADNGKFQLDPDAIHVLHQIKGPVAVVSVCGPTRQGKSFILNQLLGRSTGFQVASTHQPHTKGLWMWSVPLKRTALDGTEYGLLLLDSGGINAYDQTGMYNIHISSLAVLLSSLFIYNQGGVIDEAALDRLSLLTEMSKHIHGRASEGKDSISELGNLSPVFVWLLRDFYLDLIEDNTKITPRDYLELALRPVLGSGKDTGAKNQIRESIRAVFPNRECFTLVRPLNNEIDLQHLDRVSLDKFRPEFLSGLDAFTKFVYERTKPKQVGGTVMSGPFLADITKSFLDTLNNDVIPKISSYWQDYARDAFVEADLQCSYAIQSMEKELQGACLVADAKMENVVMVLEGLLSEYKASAHGPMKWQKLSSFLQKSLQGPILHHAKKLIDEVSSEKSSFMVKCNSFEHKIDLLQMQLQASEKLKAECQKYYEDAIKDFKKLSDQYKSRIIELEHKCDILEERCSSSLEMLDSAKQESVEWERKYEAILTKKRTINDNAKSAVLESGIGEAEARIAAAVEQSRLAWKEANEWKQKCDIAVNEAKDAAEKAAEEAKLREEALRAEFTHSLAAKDEEINEKVAKLHEAEQRLTTLTLDLTAAETKMKNYDLESSALKLQIKDLAEKYECAKAAAQSMEREAQTLVEDKIQLEQKYLAELKRFEEAHERCKAVEEEIKIANAVIETAQSEVLTSQNEKHDTQQLTIDRFAQTRSAHCYNEILEREKMDPTGEVERSVASEGYAMSKVASLEAMVRERDLEIELLKKKYEQCVSSVQILGSSSESEHTAHAEAYKRKEKAPSFELESMQERQNLLQQKLASGHLNESAPGFGLRTYSGRKRSRLVPDVGFYSAEEGSYEEIAAETEMPTSTSALQRCTTTEVYSIFKGNEEHSEYQKAPSADYTKLTVMKLRQELNEHGLSSELQKLKYPKKKDILALYKKLILEK</sequence>
<evidence type="ECO:0000256" key="2">
    <source>
        <dbReference type="ARBA" id="ARBA00022801"/>
    </source>
</evidence>
<feature type="coiled-coil region" evidence="5">
    <location>
        <begin position="463"/>
        <end position="518"/>
    </location>
</feature>
<evidence type="ECO:0000259" key="7">
    <source>
        <dbReference type="PROSITE" id="PS51715"/>
    </source>
</evidence>
<keyword evidence="5" id="KW-0175">Coiled coil</keyword>
<accession>A0ABQ9MDV8</accession>
<comment type="similarity">
    <text evidence="4">Belongs to the TRAFAC class dynamin-like GTPase superfamily. GB1/RHD3 GTPase family.</text>
</comment>
<keyword evidence="9" id="KW-1185">Reference proteome</keyword>
<dbReference type="EMBL" id="JARPOI010000007">
    <property type="protein sequence ID" value="KAJ9177114.1"/>
    <property type="molecule type" value="Genomic_DNA"/>
</dbReference>
<evidence type="ECO:0000256" key="5">
    <source>
        <dbReference type="SAM" id="Coils"/>
    </source>
</evidence>
<dbReference type="SUPFAM" id="SSF48340">
    <property type="entry name" value="Interferon-induced guanylate-binding protein 1 (GBP1), C-terminal domain"/>
    <property type="match status" value="1"/>
</dbReference>
<name>A0ABQ9MDV8_HEVBR</name>
<evidence type="ECO:0000256" key="1">
    <source>
        <dbReference type="ARBA" id="ARBA00022741"/>
    </source>
</evidence>
<evidence type="ECO:0000313" key="8">
    <source>
        <dbReference type="EMBL" id="KAJ9177114.1"/>
    </source>
</evidence>
<evidence type="ECO:0000256" key="4">
    <source>
        <dbReference type="PROSITE-ProRule" id="PRU01052"/>
    </source>
</evidence>
<reference evidence="8" key="1">
    <citation type="journal article" date="2023" name="Plant Biotechnol. J.">
        <title>Chromosome-level wild Hevea brasiliensis genome provides new tools for genomic-assisted breeding and valuable loci to elevate rubber yield.</title>
        <authorList>
            <person name="Cheng H."/>
            <person name="Song X."/>
            <person name="Hu Y."/>
            <person name="Wu T."/>
            <person name="Yang Q."/>
            <person name="An Z."/>
            <person name="Feng S."/>
            <person name="Deng Z."/>
            <person name="Wu W."/>
            <person name="Zeng X."/>
            <person name="Tu M."/>
            <person name="Wang X."/>
            <person name="Huang H."/>
        </authorList>
    </citation>
    <scope>NUCLEOTIDE SEQUENCE</scope>
    <source>
        <strain evidence="8">MT/VB/25A 57/8</strain>
    </source>
</reference>
<dbReference type="Pfam" id="PF02263">
    <property type="entry name" value="GBP"/>
    <property type="match status" value="1"/>
</dbReference>
<dbReference type="InterPro" id="IPR030386">
    <property type="entry name" value="G_GB1_RHD3_dom"/>
</dbReference>